<evidence type="ECO:0000313" key="2">
    <source>
        <dbReference type="Proteomes" id="UP000030680"/>
    </source>
</evidence>
<keyword evidence="2" id="KW-1185">Reference proteome</keyword>
<dbReference type="Gramene" id="EME29337">
    <property type="protein sequence ID" value="EME29337"/>
    <property type="gene ID" value="Gasu_31680"/>
</dbReference>
<dbReference type="GeneID" id="17088143"/>
<protein>
    <submittedName>
        <fullName evidence="1">Uncharacterized protein</fullName>
    </submittedName>
</protein>
<proteinExistence type="predicted"/>
<organism evidence="1 2">
    <name type="scientific">Galdieria sulphuraria</name>
    <name type="common">Red alga</name>
    <dbReference type="NCBI Taxonomy" id="130081"/>
    <lineage>
        <taxon>Eukaryota</taxon>
        <taxon>Rhodophyta</taxon>
        <taxon>Bangiophyceae</taxon>
        <taxon>Galdieriales</taxon>
        <taxon>Galdieriaceae</taxon>
        <taxon>Galdieria</taxon>
    </lineage>
</organism>
<dbReference type="RefSeq" id="XP_005705857.1">
    <property type="nucleotide sequence ID" value="XM_005705800.1"/>
</dbReference>
<evidence type="ECO:0000313" key="1">
    <source>
        <dbReference type="EMBL" id="EME29337.1"/>
    </source>
</evidence>
<dbReference type="KEGG" id="gsl:Gasu_31680"/>
<reference evidence="2" key="1">
    <citation type="journal article" date="2013" name="Science">
        <title>Gene transfer from bacteria and archaea facilitated evolution of an extremophilic eukaryote.</title>
        <authorList>
            <person name="Schonknecht G."/>
            <person name="Chen W.H."/>
            <person name="Ternes C.M."/>
            <person name="Barbier G.G."/>
            <person name="Shrestha R.P."/>
            <person name="Stanke M."/>
            <person name="Brautigam A."/>
            <person name="Baker B.J."/>
            <person name="Banfield J.F."/>
            <person name="Garavito R.M."/>
            <person name="Carr K."/>
            <person name="Wilkerson C."/>
            <person name="Rensing S.A."/>
            <person name="Gagneul D."/>
            <person name="Dickenson N.E."/>
            <person name="Oesterhelt C."/>
            <person name="Lercher M.J."/>
            <person name="Weber A.P."/>
        </authorList>
    </citation>
    <scope>NUCLEOTIDE SEQUENCE [LARGE SCALE GENOMIC DNA]</scope>
    <source>
        <strain evidence="2">074W</strain>
    </source>
</reference>
<name>M2XH06_GALSU</name>
<dbReference type="Proteomes" id="UP000030680">
    <property type="component" value="Unassembled WGS sequence"/>
</dbReference>
<accession>M2XH06</accession>
<sequence>MWHCSSRMEDKRLSVALLKSQSFEDLFAMFKQQKRRNSLIQCRIQEFWPLFSPHPKETVPLNSLTLLHRSGESPIEVFPKAVANFLFLVATLFSSS</sequence>
<dbReference type="AlphaFoldDB" id="M2XH06"/>
<dbReference type="EMBL" id="KB454509">
    <property type="protein sequence ID" value="EME29337.1"/>
    <property type="molecule type" value="Genomic_DNA"/>
</dbReference>
<gene>
    <name evidence="1" type="ORF">Gasu_31680</name>
</gene>